<comment type="caution">
    <text evidence="1">The sequence shown here is derived from an EMBL/GenBank/DDBJ whole genome shotgun (WGS) entry which is preliminary data.</text>
</comment>
<organism evidence="1 2">
    <name type="scientific">Trichoderma harzianum</name>
    <name type="common">Hypocrea lixii</name>
    <dbReference type="NCBI Taxonomy" id="5544"/>
    <lineage>
        <taxon>Eukaryota</taxon>
        <taxon>Fungi</taxon>
        <taxon>Dikarya</taxon>
        <taxon>Ascomycota</taxon>
        <taxon>Pezizomycotina</taxon>
        <taxon>Sordariomycetes</taxon>
        <taxon>Hypocreomycetidae</taxon>
        <taxon>Hypocreales</taxon>
        <taxon>Hypocreaceae</taxon>
        <taxon>Trichoderma</taxon>
    </lineage>
</organism>
<dbReference type="OrthoDB" id="10618218at2759"/>
<gene>
    <name evidence="1" type="ORF">THARTR1_07563</name>
</gene>
<sequence length="100" mass="10594">MRAARSAESRASAVRRAAAEDAVPAPAPASVPVVVVEDIRGEDADPGAVLFTALEALAFEFAFAELLLVAYPLVDARAKAKLPSEPLFVRRQSFSHTCLS</sequence>
<dbReference type="AlphaFoldDB" id="A0A2K0U1Y3"/>
<evidence type="ECO:0000313" key="2">
    <source>
        <dbReference type="Proteomes" id="UP000236290"/>
    </source>
</evidence>
<evidence type="ECO:0000313" key="1">
    <source>
        <dbReference type="EMBL" id="PNP51794.1"/>
    </source>
</evidence>
<accession>A0A2K0U1Y3</accession>
<dbReference type="Proteomes" id="UP000236290">
    <property type="component" value="Unassembled WGS sequence"/>
</dbReference>
<reference evidence="1 2" key="1">
    <citation type="submission" date="2017-02" db="EMBL/GenBank/DDBJ databases">
        <title>Genomes of Trichoderma spp. with biocontrol activity.</title>
        <authorList>
            <person name="Gardiner D."/>
            <person name="Kazan K."/>
            <person name="Vos C."/>
            <person name="Harvey P."/>
        </authorList>
    </citation>
    <scope>NUCLEOTIDE SEQUENCE [LARGE SCALE GENOMIC DNA]</scope>
    <source>
        <strain evidence="1 2">Tr1</strain>
    </source>
</reference>
<proteinExistence type="predicted"/>
<name>A0A2K0U1Y3_TRIHA</name>
<protein>
    <submittedName>
        <fullName evidence="1">Uncharacterized protein</fullName>
    </submittedName>
</protein>
<dbReference type="EMBL" id="MTYI01000118">
    <property type="protein sequence ID" value="PNP51794.1"/>
    <property type="molecule type" value="Genomic_DNA"/>
</dbReference>